<comment type="caution">
    <text evidence="1">The sequence shown here is derived from an EMBL/GenBank/DDBJ whole genome shotgun (WGS) entry which is preliminary data.</text>
</comment>
<dbReference type="Proteomes" id="UP001057402">
    <property type="component" value="Chromosome 1"/>
</dbReference>
<evidence type="ECO:0000313" key="2">
    <source>
        <dbReference type="Proteomes" id="UP001057402"/>
    </source>
</evidence>
<gene>
    <name evidence="1" type="ORF">MLD38_002180</name>
</gene>
<reference evidence="2" key="1">
    <citation type="journal article" date="2023" name="Front. Plant Sci.">
        <title>Chromosomal-level genome assembly of Melastoma candidum provides insights into trichome evolution.</title>
        <authorList>
            <person name="Zhong Y."/>
            <person name="Wu W."/>
            <person name="Sun C."/>
            <person name="Zou P."/>
            <person name="Liu Y."/>
            <person name="Dai S."/>
            <person name="Zhou R."/>
        </authorList>
    </citation>
    <scope>NUCLEOTIDE SEQUENCE [LARGE SCALE GENOMIC DNA]</scope>
</reference>
<proteinExistence type="predicted"/>
<name>A0ACB9SFP1_9MYRT</name>
<dbReference type="EMBL" id="CM042880">
    <property type="protein sequence ID" value="KAI4390025.1"/>
    <property type="molecule type" value="Genomic_DNA"/>
</dbReference>
<protein>
    <submittedName>
        <fullName evidence="1">Uncharacterized protein</fullName>
    </submittedName>
</protein>
<sequence>MTSIWKLDLRQLPFAQQPLVMNPERSSSELLRLNHGSVRLSAVRSRRGVFLKACGSDGLSSMDSKDNSGDGNVIATAVSAGKESSLDRLRGIVASFPPIVYVTKRKFAAGYAIGLFVVTAFVFVSVRVYLARKVRKSPPGTVADLVRRGQLRSDRRGMSRPLKYEDPFNNPLIKAGKRDSTLEMCGKVYRLAPTTLTEEQQDMHKRRRSRAYQWKRPTVFLKEGDPIPADVDPETVRWIPANHPFATTAGEIDEDLAQNNVYKQHGVPFRIQAEHDELQRKLEALQRDQKLDKLVIDRSNAKNFERPYKLQGKPNEIDQSPPDGQLTSPSSPESDPQPIPSSSKLFPDETQKS</sequence>
<organism evidence="1 2">
    <name type="scientific">Melastoma candidum</name>
    <dbReference type="NCBI Taxonomy" id="119954"/>
    <lineage>
        <taxon>Eukaryota</taxon>
        <taxon>Viridiplantae</taxon>
        <taxon>Streptophyta</taxon>
        <taxon>Embryophyta</taxon>
        <taxon>Tracheophyta</taxon>
        <taxon>Spermatophyta</taxon>
        <taxon>Magnoliopsida</taxon>
        <taxon>eudicotyledons</taxon>
        <taxon>Gunneridae</taxon>
        <taxon>Pentapetalae</taxon>
        <taxon>rosids</taxon>
        <taxon>malvids</taxon>
        <taxon>Myrtales</taxon>
        <taxon>Melastomataceae</taxon>
        <taxon>Melastomatoideae</taxon>
        <taxon>Melastomateae</taxon>
        <taxon>Melastoma</taxon>
    </lineage>
</organism>
<keyword evidence="2" id="KW-1185">Reference proteome</keyword>
<evidence type="ECO:0000313" key="1">
    <source>
        <dbReference type="EMBL" id="KAI4390025.1"/>
    </source>
</evidence>
<accession>A0ACB9SFP1</accession>